<dbReference type="Proteomes" id="UP001205311">
    <property type="component" value="Unassembled WGS sequence"/>
</dbReference>
<gene>
    <name evidence="1" type="ORF">LX15_005545</name>
</gene>
<sequence length="52" mass="5206">MATITMSSAPAATGAVESSRVVGALRTAARFTGNFAVALFSVFVLGSEDVIG</sequence>
<comment type="caution">
    <text evidence="1">The sequence shown here is derived from an EMBL/GenBank/DDBJ whole genome shotgun (WGS) entry which is preliminary data.</text>
</comment>
<name>A0ABT1I261_STRSD</name>
<evidence type="ECO:0000313" key="1">
    <source>
        <dbReference type="EMBL" id="MCP2261818.1"/>
    </source>
</evidence>
<dbReference type="RefSeq" id="WP_253673073.1">
    <property type="nucleotide sequence ID" value="NZ_JAMTCP010000049.1"/>
</dbReference>
<proteinExistence type="predicted"/>
<keyword evidence="2" id="KW-1185">Reference proteome</keyword>
<organism evidence="1 2">
    <name type="scientific">Streptoalloteichus tenebrarius (strain ATCC 17920 / DSM 40477 / JCM 4838 / CBS 697.72 / NBRC 16177 / NCIMB 11028 / NRRL B-12390 / A12253. 1 / ISP 5477)</name>
    <name type="common">Streptomyces tenebrarius</name>
    <dbReference type="NCBI Taxonomy" id="1933"/>
    <lineage>
        <taxon>Bacteria</taxon>
        <taxon>Bacillati</taxon>
        <taxon>Actinomycetota</taxon>
        <taxon>Actinomycetes</taxon>
        <taxon>Pseudonocardiales</taxon>
        <taxon>Pseudonocardiaceae</taxon>
        <taxon>Streptoalloteichus</taxon>
    </lineage>
</organism>
<evidence type="ECO:0000313" key="2">
    <source>
        <dbReference type="Proteomes" id="UP001205311"/>
    </source>
</evidence>
<protein>
    <submittedName>
        <fullName evidence="1">Uncharacterized protein</fullName>
    </submittedName>
</protein>
<accession>A0ABT1I261</accession>
<dbReference type="EMBL" id="JAMTCP010000049">
    <property type="protein sequence ID" value="MCP2261818.1"/>
    <property type="molecule type" value="Genomic_DNA"/>
</dbReference>
<reference evidence="1 2" key="1">
    <citation type="submission" date="2022-06" db="EMBL/GenBank/DDBJ databases">
        <title>Genomic Encyclopedia of Archaeal and Bacterial Type Strains, Phase II (KMG-II): from individual species to whole genera.</title>
        <authorList>
            <person name="Goeker M."/>
        </authorList>
    </citation>
    <scope>NUCLEOTIDE SEQUENCE [LARGE SCALE GENOMIC DNA]</scope>
    <source>
        <strain evidence="1 2">DSM 40477</strain>
    </source>
</reference>